<comment type="caution">
    <text evidence="1">The sequence shown here is derived from an EMBL/GenBank/DDBJ whole genome shotgun (WGS) entry which is preliminary data.</text>
</comment>
<dbReference type="HOGENOM" id="CLU_3168221_0_0_9"/>
<dbReference type="Proteomes" id="UP000012589">
    <property type="component" value="Unassembled WGS sequence"/>
</dbReference>
<proteinExistence type="predicted"/>
<protein>
    <submittedName>
        <fullName evidence="1">Uncharacterized protein</fullName>
    </submittedName>
</protein>
<dbReference type="AlphaFoldDB" id="N1ZTE0"/>
<keyword evidence="2" id="KW-1185">Reference proteome</keyword>
<evidence type="ECO:0000313" key="2">
    <source>
        <dbReference type="Proteomes" id="UP000012589"/>
    </source>
</evidence>
<organism evidence="1 2">
    <name type="scientific">Eubacterium plexicaudatum ASF492</name>
    <dbReference type="NCBI Taxonomy" id="1235802"/>
    <lineage>
        <taxon>Bacteria</taxon>
        <taxon>Bacillati</taxon>
        <taxon>Bacillota</taxon>
        <taxon>Clostridia</taxon>
        <taxon>Eubacteriales</taxon>
        <taxon>Eubacteriaceae</taxon>
        <taxon>Eubacterium</taxon>
    </lineage>
</organism>
<dbReference type="EMBL" id="AQFT01000148">
    <property type="protein sequence ID" value="EMZ20307.1"/>
    <property type="molecule type" value="Genomic_DNA"/>
</dbReference>
<reference evidence="1 2" key="1">
    <citation type="journal article" date="2014" name="Genome Announc.">
        <title>Draft genome sequences of the altered schaedler flora, a defined bacterial community from gnotobiotic mice.</title>
        <authorList>
            <person name="Wannemuehler M.J."/>
            <person name="Overstreet A.M."/>
            <person name="Ward D.V."/>
            <person name="Phillips G.J."/>
        </authorList>
    </citation>
    <scope>NUCLEOTIDE SEQUENCE [LARGE SCALE GENOMIC DNA]</scope>
    <source>
        <strain evidence="1 2">ASF492</strain>
    </source>
</reference>
<gene>
    <name evidence="1" type="ORF">C823_05120</name>
</gene>
<accession>N1ZTE0</accession>
<evidence type="ECO:0000313" key="1">
    <source>
        <dbReference type="EMBL" id="EMZ20307.1"/>
    </source>
</evidence>
<dbReference type="PATRIC" id="fig|1235802.3.peg.5404"/>
<dbReference type="OrthoDB" id="7572058at2"/>
<sequence length="47" mass="5536">MENKVILSERIKNITKVVEQLDISPSLYRNAVEKYNNLAKIKEFIQD</sequence>
<name>N1ZTE0_9FIRM</name>